<dbReference type="RefSeq" id="WP_129967767.1">
    <property type="nucleotide sequence ID" value="NZ_JACCEW010000001.1"/>
</dbReference>
<evidence type="ECO:0000256" key="4">
    <source>
        <dbReference type="ARBA" id="ARBA00023136"/>
    </source>
</evidence>
<dbReference type="Pfam" id="PF06629">
    <property type="entry name" value="MipA"/>
    <property type="match status" value="1"/>
</dbReference>
<keyword evidence="8" id="KW-1185">Reference proteome</keyword>
<comment type="similarity">
    <text evidence="2">Belongs to the MipA/OmpV family.</text>
</comment>
<feature type="signal peptide" evidence="6">
    <location>
        <begin position="1"/>
        <end position="34"/>
    </location>
</feature>
<evidence type="ECO:0000256" key="5">
    <source>
        <dbReference type="ARBA" id="ARBA00023237"/>
    </source>
</evidence>
<name>A0A853FA64_9BURK</name>
<dbReference type="InterPro" id="IPR010583">
    <property type="entry name" value="MipA"/>
</dbReference>
<accession>A0A853FA64</accession>
<protein>
    <submittedName>
        <fullName evidence="7">MipA/OmpV family protein</fullName>
    </submittedName>
</protein>
<evidence type="ECO:0000256" key="2">
    <source>
        <dbReference type="ARBA" id="ARBA00005722"/>
    </source>
</evidence>
<keyword evidence="5" id="KW-0998">Cell outer membrane</keyword>
<reference evidence="7 8" key="1">
    <citation type="submission" date="2020-07" db="EMBL/GenBank/DDBJ databases">
        <title>Taxonomic revisions and descriptions of new bacterial species based on genomic comparisons in the high-G+C-content subgroup of the family Alcaligenaceae.</title>
        <authorList>
            <person name="Szabo A."/>
            <person name="Felfoldi T."/>
        </authorList>
    </citation>
    <scope>NUCLEOTIDE SEQUENCE [LARGE SCALE GENOMIC DNA]</scope>
    <source>
        <strain evidence="7 8">DSM 25264</strain>
    </source>
</reference>
<dbReference type="GO" id="GO:0009279">
    <property type="term" value="C:cell outer membrane"/>
    <property type="evidence" value="ECO:0007669"/>
    <property type="project" value="UniProtKB-SubCell"/>
</dbReference>
<dbReference type="Proteomes" id="UP000580517">
    <property type="component" value="Unassembled WGS sequence"/>
</dbReference>
<sequence>MKSSCPVPARSGRFKQYQIFFALCGMAAAQAAYAGDGDHFKLGMGAAVEPRYVGSDEYHVQPAPILDYRYGRFYAKSGKGVGFSIIDTPSLTVGAGVSWMSGYRSEDVPDGIGKLSDALGGRLSVSTHLADVELALSVTQAITKSERGLLANVRLSYPYAITDSLKLIPSVAVNWANAKYMDSYYGISADQSARSGLAQYSPSAGIRDVSVRLAVSYDINKRWSVVGAVGASRLLGDAADSPLVKRESQFQGVVGIAYTF</sequence>
<dbReference type="EMBL" id="JACCEW010000001">
    <property type="protein sequence ID" value="NYT35820.1"/>
    <property type="molecule type" value="Genomic_DNA"/>
</dbReference>
<evidence type="ECO:0000313" key="8">
    <source>
        <dbReference type="Proteomes" id="UP000580517"/>
    </source>
</evidence>
<feature type="chain" id="PRO_5032911030" evidence="6">
    <location>
        <begin position="35"/>
        <end position="260"/>
    </location>
</feature>
<evidence type="ECO:0000313" key="7">
    <source>
        <dbReference type="EMBL" id="NYT35820.1"/>
    </source>
</evidence>
<evidence type="ECO:0000256" key="1">
    <source>
        <dbReference type="ARBA" id="ARBA00004442"/>
    </source>
</evidence>
<keyword evidence="3 6" id="KW-0732">Signal</keyword>
<comment type="subcellular location">
    <subcellularLocation>
        <location evidence="1">Cell outer membrane</location>
    </subcellularLocation>
</comment>
<comment type="caution">
    <text evidence="7">The sequence shown here is derived from an EMBL/GenBank/DDBJ whole genome shotgun (WGS) entry which is preliminary data.</text>
</comment>
<organism evidence="7 8">
    <name type="scientific">Allopusillimonas soli</name>
    <dbReference type="NCBI Taxonomy" id="659016"/>
    <lineage>
        <taxon>Bacteria</taxon>
        <taxon>Pseudomonadati</taxon>
        <taxon>Pseudomonadota</taxon>
        <taxon>Betaproteobacteria</taxon>
        <taxon>Burkholderiales</taxon>
        <taxon>Alcaligenaceae</taxon>
        <taxon>Allopusillimonas</taxon>
    </lineage>
</organism>
<gene>
    <name evidence="7" type="ORF">H0A68_02975</name>
</gene>
<dbReference type="PANTHER" id="PTHR38776:SF1">
    <property type="entry name" value="MLTA-INTERACTING PROTEIN-RELATED"/>
    <property type="match status" value="1"/>
</dbReference>
<dbReference type="OrthoDB" id="8585044at2"/>
<dbReference type="PANTHER" id="PTHR38776">
    <property type="entry name" value="MLTA-INTERACTING PROTEIN-RELATED"/>
    <property type="match status" value="1"/>
</dbReference>
<evidence type="ECO:0000256" key="3">
    <source>
        <dbReference type="ARBA" id="ARBA00022729"/>
    </source>
</evidence>
<proteinExistence type="inferred from homology"/>
<evidence type="ECO:0000256" key="6">
    <source>
        <dbReference type="SAM" id="SignalP"/>
    </source>
</evidence>
<keyword evidence="4" id="KW-0472">Membrane</keyword>
<dbReference type="AlphaFoldDB" id="A0A853FA64"/>